<organism evidence="2 3">
    <name type="scientific">Halocynthiibacter halioticoli</name>
    <dbReference type="NCBI Taxonomy" id="2986804"/>
    <lineage>
        <taxon>Bacteria</taxon>
        <taxon>Pseudomonadati</taxon>
        <taxon>Pseudomonadota</taxon>
        <taxon>Alphaproteobacteria</taxon>
        <taxon>Rhodobacterales</taxon>
        <taxon>Paracoccaceae</taxon>
        <taxon>Halocynthiibacter</taxon>
    </lineage>
</organism>
<evidence type="ECO:0000259" key="1">
    <source>
        <dbReference type="Pfam" id="PF04447"/>
    </source>
</evidence>
<dbReference type="RefSeq" id="WP_263955010.1">
    <property type="nucleotide sequence ID" value="NZ_JAOYFC010000006.1"/>
</dbReference>
<proteinExistence type="predicted"/>
<dbReference type="Pfam" id="PF04447">
    <property type="entry name" value="dATP-dGTP_PPHyd"/>
    <property type="match status" value="1"/>
</dbReference>
<name>A0AAE3J1G8_9RHOB</name>
<comment type="caution">
    <text evidence="2">The sequence shown here is derived from an EMBL/GenBank/DDBJ whole genome shotgun (WGS) entry which is preliminary data.</text>
</comment>
<evidence type="ECO:0000313" key="3">
    <source>
        <dbReference type="Proteomes" id="UP001208041"/>
    </source>
</evidence>
<dbReference type="EMBL" id="JAOYFC010000006">
    <property type="protein sequence ID" value="MCV6826038.1"/>
    <property type="molecule type" value="Genomic_DNA"/>
</dbReference>
<protein>
    <submittedName>
        <fullName evidence="2">DUF550 domain-containing protein</fullName>
    </submittedName>
</protein>
<accession>A0AAE3J1G8</accession>
<dbReference type="Proteomes" id="UP001208041">
    <property type="component" value="Unassembled WGS sequence"/>
</dbReference>
<gene>
    <name evidence="2" type="ORF">OH136_15855</name>
</gene>
<dbReference type="InterPro" id="IPR007538">
    <property type="entry name" value="dATP/dGTP_dipphydrolase_MazZ"/>
</dbReference>
<feature type="domain" description="dATP/dGTP diphosphohydrolase MazZ" evidence="1">
    <location>
        <begin position="9"/>
        <end position="103"/>
    </location>
</feature>
<sequence length="109" mass="12392">MERFERLAARHAEWSQATFGADNERDYTGPLNHLEKEIGEIRLAPADGSEWADAFLLLLDAARRAGFSATDLLQEAEDKLVINIKRKWQEPNEDGSVEHVRNEEKSDAI</sequence>
<dbReference type="AlphaFoldDB" id="A0AAE3J1G8"/>
<reference evidence="2" key="1">
    <citation type="submission" date="2022-10" db="EMBL/GenBank/DDBJ databases">
        <authorList>
            <person name="Yue Y."/>
        </authorList>
    </citation>
    <scope>NUCLEOTIDE SEQUENCE</scope>
    <source>
        <strain evidence="2">Z654</strain>
    </source>
</reference>
<evidence type="ECO:0000313" key="2">
    <source>
        <dbReference type="EMBL" id="MCV6826038.1"/>
    </source>
</evidence>
<keyword evidence="3" id="KW-1185">Reference proteome</keyword>